<evidence type="ECO:0000313" key="4">
    <source>
        <dbReference type="Proteomes" id="UP001056384"/>
    </source>
</evidence>
<dbReference type="EMBL" id="CP099429">
    <property type="protein sequence ID" value="USW59029.1"/>
    <property type="molecule type" value="Genomic_DNA"/>
</dbReference>
<dbReference type="Pfam" id="PF26640">
    <property type="entry name" value="DUF8212"/>
    <property type="match status" value="1"/>
</dbReference>
<dbReference type="Pfam" id="PF06985">
    <property type="entry name" value="HET"/>
    <property type="match status" value="1"/>
</dbReference>
<feature type="domain" description="DUF8212" evidence="2">
    <location>
        <begin position="228"/>
        <end position="255"/>
    </location>
</feature>
<name>A0A9Q9B133_9PEZI</name>
<dbReference type="OrthoDB" id="20872at2759"/>
<evidence type="ECO:0000259" key="1">
    <source>
        <dbReference type="Pfam" id="PF06985"/>
    </source>
</evidence>
<organism evidence="3 4">
    <name type="scientific">Septoria linicola</name>
    <dbReference type="NCBI Taxonomy" id="215465"/>
    <lineage>
        <taxon>Eukaryota</taxon>
        <taxon>Fungi</taxon>
        <taxon>Dikarya</taxon>
        <taxon>Ascomycota</taxon>
        <taxon>Pezizomycotina</taxon>
        <taxon>Dothideomycetes</taxon>
        <taxon>Dothideomycetidae</taxon>
        <taxon>Mycosphaerellales</taxon>
        <taxon>Mycosphaerellaceae</taxon>
        <taxon>Septoria</taxon>
    </lineage>
</organism>
<dbReference type="Proteomes" id="UP001056384">
    <property type="component" value="Chromosome 12"/>
</dbReference>
<proteinExistence type="predicted"/>
<accession>A0A9Q9B133</accession>
<reference evidence="3" key="1">
    <citation type="submission" date="2022-06" db="EMBL/GenBank/DDBJ databases">
        <title>Complete genome sequences of two strains of the flax pathogen Septoria linicola.</title>
        <authorList>
            <person name="Lapalu N."/>
            <person name="Simon A."/>
            <person name="Demenou B."/>
            <person name="Paumier D."/>
            <person name="Guillot M.-P."/>
            <person name="Gout L."/>
            <person name="Valade R."/>
        </authorList>
    </citation>
    <scope>NUCLEOTIDE SEQUENCE</scope>
    <source>
        <strain evidence="3">SE15195</strain>
    </source>
</reference>
<sequence length="582" mass="66261">MRLLNTQNWELKSFPNSAGYTPPYAILSHCWSENANDEVLYADVQNGTATSKKAYPKLLAAMQQARDWKGGSYDWIWCDTCCINKESSAELSEAINSMYTWYAGSEVCFAYLEDEQFDSPTQLQESKWFTRGWTLQELIAPKELIFYDKNWRRVGSKSFPAIRDMVVEKTGIPEEILTASGNLQSISIAQRMSWAAHRFTTRPEDKAYCLMGIFQVNMPMLYGEGADNAFHRLQEQIMKDSNDHSIFAWTGKDSARHGLLADSPDAFADRFNMIGYADWEDEQPFQPSNRGLRIHLHLTPAGDGTFYAALNCPIPSPERGYHGFTCIKLEKLASGVNQYARVQCHQVFGLEARSDRPSTVYVRQKTLTQEEDAVMPWHFFQPRELHFVADAYELLHVSHYPLEKADQRFAPRPTIKPWFAAAQASAFQIIKRAGRLSAVMYFRRMSDYAKLAVLFGSIGDMQVGFDLALVDETNLSINAIESTMRLKPPGTMMEAGTHKVCIESTVRIDVPRKLYMFDITIDGMYMGDMTFWDHRPAPINAQELVTEAIIDIVADVQGVATNDRIRPMSLLKRARMGVNRQR</sequence>
<dbReference type="InterPro" id="IPR010730">
    <property type="entry name" value="HET"/>
</dbReference>
<evidence type="ECO:0000313" key="3">
    <source>
        <dbReference type="EMBL" id="USW59029.1"/>
    </source>
</evidence>
<dbReference type="InterPro" id="IPR058525">
    <property type="entry name" value="DUF8212"/>
</dbReference>
<evidence type="ECO:0000259" key="2">
    <source>
        <dbReference type="Pfam" id="PF26640"/>
    </source>
</evidence>
<dbReference type="PANTHER" id="PTHR10622">
    <property type="entry name" value="HET DOMAIN-CONTAINING PROTEIN"/>
    <property type="match status" value="1"/>
</dbReference>
<gene>
    <name evidence="3" type="ORF">Slin15195_G123480</name>
</gene>
<feature type="domain" description="Heterokaryon incompatibility" evidence="1">
    <location>
        <begin position="24"/>
        <end position="118"/>
    </location>
</feature>
<dbReference type="PANTHER" id="PTHR10622:SF12">
    <property type="entry name" value="HET DOMAIN-CONTAINING PROTEIN"/>
    <property type="match status" value="1"/>
</dbReference>
<keyword evidence="4" id="KW-1185">Reference proteome</keyword>
<dbReference type="AlphaFoldDB" id="A0A9Q9B133"/>
<protein>
    <submittedName>
        <fullName evidence="3">Heterokaryon incompatibility</fullName>
    </submittedName>
</protein>